<name>A0A0P1ALU5_PLAHL</name>
<dbReference type="RefSeq" id="XP_024578080.1">
    <property type="nucleotide sequence ID" value="XM_024727510.1"/>
</dbReference>
<evidence type="ECO:0000313" key="1">
    <source>
        <dbReference type="EMBL" id="CEG41711.1"/>
    </source>
</evidence>
<organism evidence="1 2">
    <name type="scientific">Plasmopara halstedii</name>
    <name type="common">Downy mildew of sunflower</name>
    <dbReference type="NCBI Taxonomy" id="4781"/>
    <lineage>
        <taxon>Eukaryota</taxon>
        <taxon>Sar</taxon>
        <taxon>Stramenopiles</taxon>
        <taxon>Oomycota</taxon>
        <taxon>Peronosporomycetes</taxon>
        <taxon>Peronosporales</taxon>
        <taxon>Peronosporaceae</taxon>
        <taxon>Plasmopara</taxon>
    </lineage>
</organism>
<dbReference type="Proteomes" id="UP000054928">
    <property type="component" value="Unassembled WGS sequence"/>
</dbReference>
<dbReference type="EMBL" id="CCYD01000610">
    <property type="protein sequence ID" value="CEG41711.1"/>
    <property type="molecule type" value="Genomic_DNA"/>
</dbReference>
<proteinExistence type="predicted"/>
<protein>
    <submittedName>
        <fullName evidence="1">Uncharacterized protein</fullName>
    </submittedName>
</protein>
<evidence type="ECO:0000313" key="2">
    <source>
        <dbReference type="Proteomes" id="UP000054928"/>
    </source>
</evidence>
<dbReference type="AlphaFoldDB" id="A0A0P1ALU5"/>
<reference evidence="2" key="1">
    <citation type="submission" date="2014-09" db="EMBL/GenBank/DDBJ databases">
        <authorList>
            <person name="Sharma Rahul"/>
            <person name="Thines Marco"/>
        </authorList>
    </citation>
    <scope>NUCLEOTIDE SEQUENCE [LARGE SCALE GENOMIC DNA]</scope>
</reference>
<sequence>MVRVEPQFSVQSAHTLLQYLHACQRSETHCAEAMIGVARLSSCRRFINDIKYALNRRDGTCSMLFHQQESIHARDRLSRSTPFHCISCFYRQSSSLVLESPLRRKLRHHVA</sequence>
<dbReference type="GeneID" id="36407097"/>
<keyword evidence="2" id="KW-1185">Reference proteome</keyword>
<accession>A0A0P1ALU5</accession>